<feature type="compositionally biased region" description="Basic and acidic residues" evidence="1">
    <location>
        <begin position="1"/>
        <end position="12"/>
    </location>
</feature>
<reference evidence="2" key="2">
    <citation type="journal article" date="2023" name="Plants (Basel)">
        <title>Annotation of the Turnera subulata (Passifloraceae) Draft Genome Reveals the S-Locus Evolved after the Divergence of Turneroideae from Passifloroideae in a Stepwise Manner.</title>
        <authorList>
            <person name="Henning P.M."/>
            <person name="Roalson E.H."/>
            <person name="Mir W."/>
            <person name="McCubbin A.G."/>
            <person name="Shore J.S."/>
        </authorList>
    </citation>
    <scope>NUCLEOTIDE SEQUENCE</scope>
    <source>
        <strain evidence="2">F60SS</strain>
    </source>
</reference>
<reference evidence="2" key="1">
    <citation type="submission" date="2022-02" db="EMBL/GenBank/DDBJ databases">
        <authorList>
            <person name="Henning P.M."/>
            <person name="McCubbin A.G."/>
            <person name="Shore J.S."/>
        </authorList>
    </citation>
    <scope>NUCLEOTIDE SEQUENCE</scope>
    <source>
        <strain evidence="2">F60SS</strain>
        <tissue evidence="2">Leaves</tissue>
    </source>
</reference>
<organism evidence="2 3">
    <name type="scientific">Turnera subulata</name>
    <dbReference type="NCBI Taxonomy" id="218843"/>
    <lineage>
        <taxon>Eukaryota</taxon>
        <taxon>Viridiplantae</taxon>
        <taxon>Streptophyta</taxon>
        <taxon>Embryophyta</taxon>
        <taxon>Tracheophyta</taxon>
        <taxon>Spermatophyta</taxon>
        <taxon>Magnoliopsida</taxon>
        <taxon>eudicotyledons</taxon>
        <taxon>Gunneridae</taxon>
        <taxon>Pentapetalae</taxon>
        <taxon>rosids</taxon>
        <taxon>fabids</taxon>
        <taxon>Malpighiales</taxon>
        <taxon>Passifloraceae</taxon>
        <taxon>Turnera</taxon>
    </lineage>
</organism>
<name>A0A9Q0G188_9ROSI</name>
<gene>
    <name evidence="2" type="ORF">Tsubulata_030694</name>
</gene>
<accession>A0A9Q0G188</accession>
<comment type="caution">
    <text evidence="2">The sequence shown here is derived from an EMBL/GenBank/DDBJ whole genome shotgun (WGS) entry which is preliminary data.</text>
</comment>
<feature type="region of interest" description="Disordered" evidence="1">
    <location>
        <begin position="1"/>
        <end position="36"/>
    </location>
</feature>
<evidence type="ECO:0000313" key="3">
    <source>
        <dbReference type="Proteomes" id="UP001141552"/>
    </source>
</evidence>
<keyword evidence="3" id="KW-1185">Reference proteome</keyword>
<proteinExistence type="predicted"/>
<evidence type="ECO:0000256" key="1">
    <source>
        <dbReference type="SAM" id="MobiDB-lite"/>
    </source>
</evidence>
<dbReference type="AlphaFoldDB" id="A0A9Q0G188"/>
<dbReference type="Proteomes" id="UP001141552">
    <property type="component" value="Unassembled WGS sequence"/>
</dbReference>
<protein>
    <submittedName>
        <fullName evidence="2">Uncharacterized protein</fullName>
    </submittedName>
</protein>
<sequence>MARSDSGCRSERSGGGGRNGWRRSGNRKEGGGSGWGLITRQRKLAGLTTLPSTSCAILPRRSISQLTELTPLQIQEDAFLHACGGVEKAATEE</sequence>
<dbReference type="EMBL" id="JAKUCV010003043">
    <property type="protein sequence ID" value="KAJ4840440.1"/>
    <property type="molecule type" value="Genomic_DNA"/>
</dbReference>
<evidence type="ECO:0000313" key="2">
    <source>
        <dbReference type="EMBL" id="KAJ4840440.1"/>
    </source>
</evidence>